<dbReference type="AlphaFoldDB" id="A0A7X3FM39"/>
<organism evidence="1 2">
    <name type="scientific">Paenibacillus lutrae</name>
    <dbReference type="NCBI Taxonomy" id="2078573"/>
    <lineage>
        <taxon>Bacteria</taxon>
        <taxon>Bacillati</taxon>
        <taxon>Bacillota</taxon>
        <taxon>Bacilli</taxon>
        <taxon>Bacillales</taxon>
        <taxon>Paenibacillaceae</taxon>
        <taxon>Paenibacillus</taxon>
    </lineage>
</organism>
<evidence type="ECO:0000313" key="1">
    <source>
        <dbReference type="EMBL" id="MVP01999.1"/>
    </source>
</evidence>
<evidence type="ECO:0000313" key="2">
    <source>
        <dbReference type="Proteomes" id="UP000490800"/>
    </source>
</evidence>
<protein>
    <submittedName>
        <fullName evidence="1">ATPase</fullName>
    </submittedName>
</protein>
<name>A0A7X3FM39_9BACL</name>
<accession>A0A7X3FM39</accession>
<sequence length="125" mass="14490">MLSLGSRVIIVEDHLEQNLPIGEYAYVIAYDRNNDNMFDYVIRVPKINKHLFVPASDIELEEILLRQEVDRLEKEALIDFALATRNEELFNRVMNGETVEVVAEPSNDVQSAEDFIKQVNLRAWI</sequence>
<reference evidence="1 2" key="1">
    <citation type="journal article" date="2019" name="Microorganisms">
        <title>Paenibacillus lutrae sp. nov., A Chitinolytic Species Isolated from A River Otter in Castril Natural Park, Granada, Spain.</title>
        <authorList>
            <person name="Rodriguez M."/>
            <person name="Reina J.C."/>
            <person name="Bejar V."/>
            <person name="Llamas I."/>
        </authorList>
    </citation>
    <scope>NUCLEOTIDE SEQUENCE [LARGE SCALE GENOMIC DNA]</scope>
    <source>
        <strain evidence="1 2">N10</strain>
    </source>
</reference>
<dbReference type="EMBL" id="RHLK01000016">
    <property type="protein sequence ID" value="MVP01999.1"/>
    <property type="molecule type" value="Genomic_DNA"/>
</dbReference>
<dbReference type="Proteomes" id="UP000490800">
    <property type="component" value="Unassembled WGS sequence"/>
</dbReference>
<gene>
    <name evidence="1" type="ORF">EDM21_21200</name>
</gene>
<dbReference type="OrthoDB" id="2883326at2"/>
<dbReference type="RefSeq" id="WP_157338397.1">
    <property type="nucleotide sequence ID" value="NZ_RHLK01000016.1"/>
</dbReference>
<proteinExistence type="predicted"/>
<keyword evidence="2" id="KW-1185">Reference proteome</keyword>
<comment type="caution">
    <text evidence="1">The sequence shown here is derived from an EMBL/GenBank/DDBJ whole genome shotgun (WGS) entry which is preliminary data.</text>
</comment>